<dbReference type="InterPro" id="IPR003474">
    <property type="entry name" value="Glcn_transporter"/>
</dbReference>
<comment type="caution">
    <text evidence="2">The sequence shown here is derived from an EMBL/GenBank/DDBJ whole genome shotgun (WGS) entry which is preliminary data.</text>
</comment>
<feature type="transmembrane region" description="Helical" evidence="1">
    <location>
        <begin position="267"/>
        <end position="287"/>
    </location>
</feature>
<dbReference type="GO" id="GO:0005886">
    <property type="term" value="C:plasma membrane"/>
    <property type="evidence" value="ECO:0007669"/>
    <property type="project" value="TreeGrafter"/>
</dbReference>
<dbReference type="AlphaFoldDB" id="A0A0A3AKB2"/>
<keyword evidence="1" id="KW-0472">Membrane</keyword>
<sequence length="449" mass="46915">MSGFGLVILLIAGILFIVISTAKYKLHPFIALLLTAYAIALFSGLPIADTVKTITTGFGGILAYIGIVIVLGTIIGTILEKTGAAIAMADFVLSKIGRQRPVLAMSIIGYIVSIPVFCDSGFVILSSLKKSLIRQTGKSAVAMSVALATGLYATHTLVPPTPGPIAAAGNLHVENLGLVILFGLVIALFAAAAGYLYAEWAGKRYRCAQDDLPKLADDEEIQTLYKHIPSTLNAFLPIIVPIALIAFASLLKLLFAGADNPLLTYVYFFGEPVTALLIGLFFSARLLPEWSKTTLNDWIGQAVRDSGSILIITAAGGALGGVLKASGIGDYLGSVLQGMSLGILVPFIIAAALKTAQGSSTTALVVTSTIIYPLLQPLGLDSAIGSVLAIMAIGAGAMTVSHANDSFFWVVAEFSEMDVATAYKSQTIATLVQGLVTIVIVAILAWILL</sequence>
<feature type="transmembrane region" description="Helical" evidence="1">
    <location>
        <begin position="107"/>
        <end position="128"/>
    </location>
</feature>
<dbReference type="PANTHER" id="PTHR30354">
    <property type="entry name" value="GNT FAMILY GLUCONATE TRANSPORTER"/>
    <property type="match status" value="1"/>
</dbReference>
<accession>A0A0A3AKB2</accession>
<feature type="transmembrane region" description="Helical" evidence="1">
    <location>
        <begin position="140"/>
        <end position="158"/>
    </location>
</feature>
<protein>
    <submittedName>
        <fullName evidence="2">Gluconate transporter</fullName>
    </submittedName>
</protein>
<dbReference type="Proteomes" id="UP000030380">
    <property type="component" value="Unassembled WGS sequence"/>
</dbReference>
<feature type="transmembrane region" description="Helical" evidence="1">
    <location>
        <begin position="374"/>
        <end position="398"/>
    </location>
</feature>
<dbReference type="RefSeq" id="WP_034616567.1">
    <property type="nucleotide sequence ID" value="NZ_JSUM01000014.1"/>
</dbReference>
<proteinExistence type="predicted"/>
<dbReference type="PIRSF" id="PIRSF002746">
    <property type="entry name" value="Gluconate_transporter"/>
    <property type="match status" value="1"/>
</dbReference>
<feature type="transmembrane region" description="Helical" evidence="1">
    <location>
        <begin position="308"/>
        <end position="325"/>
    </location>
</feature>
<organism evidence="2 3">
    <name type="scientific">Chelonobacter oris</name>
    <dbReference type="NCBI Taxonomy" id="505317"/>
    <lineage>
        <taxon>Bacteria</taxon>
        <taxon>Pseudomonadati</taxon>
        <taxon>Pseudomonadota</taxon>
        <taxon>Gammaproteobacteria</taxon>
        <taxon>Pasteurellales</taxon>
        <taxon>Pasteurellaceae</taxon>
        <taxon>Chelonobacter</taxon>
    </lineage>
</organism>
<evidence type="ECO:0000313" key="2">
    <source>
        <dbReference type="EMBL" id="KGQ69751.1"/>
    </source>
</evidence>
<dbReference type="EMBL" id="JSUM01000014">
    <property type="protein sequence ID" value="KGQ69751.1"/>
    <property type="molecule type" value="Genomic_DNA"/>
</dbReference>
<feature type="transmembrane region" description="Helical" evidence="1">
    <location>
        <begin position="30"/>
        <end position="48"/>
    </location>
</feature>
<feature type="transmembrane region" description="Helical" evidence="1">
    <location>
        <begin position="178"/>
        <end position="198"/>
    </location>
</feature>
<evidence type="ECO:0000313" key="3">
    <source>
        <dbReference type="Proteomes" id="UP000030380"/>
    </source>
</evidence>
<reference evidence="2 3" key="1">
    <citation type="submission" date="2014-11" db="EMBL/GenBank/DDBJ databases">
        <title>Draft genome sequence of Chelonobacter oris 1662T, associated with respiratory disease in Hermann's Tortoises.</title>
        <authorList>
            <person name="Kudirkiene E."/>
            <person name="Hansen M.J."/>
            <person name="Bojesen A.M."/>
        </authorList>
    </citation>
    <scope>NUCLEOTIDE SEQUENCE [LARGE SCALE GENOMIC DNA]</scope>
    <source>
        <strain evidence="2 3">1662</strain>
    </source>
</reference>
<dbReference type="PANTHER" id="PTHR30354:SF11">
    <property type="entry name" value="PERMEASE"/>
    <property type="match status" value="1"/>
</dbReference>
<feature type="transmembrane region" description="Helical" evidence="1">
    <location>
        <begin position="234"/>
        <end position="255"/>
    </location>
</feature>
<keyword evidence="1" id="KW-0812">Transmembrane</keyword>
<dbReference type="GO" id="GO:0015128">
    <property type="term" value="F:gluconate transmembrane transporter activity"/>
    <property type="evidence" value="ECO:0007669"/>
    <property type="project" value="InterPro"/>
</dbReference>
<feature type="transmembrane region" description="Helical" evidence="1">
    <location>
        <begin position="427"/>
        <end position="448"/>
    </location>
</feature>
<evidence type="ECO:0000256" key="1">
    <source>
        <dbReference type="SAM" id="Phobius"/>
    </source>
</evidence>
<keyword evidence="3" id="KW-1185">Reference proteome</keyword>
<dbReference type="STRING" id="505317.OA57_08890"/>
<dbReference type="Pfam" id="PF02447">
    <property type="entry name" value="GntP_permease"/>
    <property type="match status" value="1"/>
</dbReference>
<dbReference type="OrthoDB" id="9787129at2"/>
<name>A0A0A3AKB2_9PAST</name>
<feature type="transmembrane region" description="Helical" evidence="1">
    <location>
        <begin position="60"/>
        <end position="79"/>
    </location>
</feature>
<keyword evidence="1" id="KW-1133">Transmembrane helix</keyword>
<gene>
    <name evidence="2" type="ORF">OA57_08890</name>
</gene>